<reference evidence="1 2" key="1">
    <citation type="submission" date="2015-07" db="EMBL/GenBank/DDBJ databases">
        <title>Isolation and Genomic Characterization of a Novel Halophilic Metal-Reducing Deltaproteobacterium from the Deep Subsurface.</title>
        <authorList>
            <person name="Badalamenti J.P."/>
            <person name="Summers Z.M."/>
            <person name="Gralnick J.A."/>
            <person name="Bond D.R."/>
        </authorList>
    </citation>
    <scope>NUCLEOTIDE SEQUENCE [LARGE SCALE GENOMIC DNA]</scope>
    <source>
        <strain evidence="1 2">WTL</strain>
    </source>
</reference>
<dbReference type="RefSeq" id="WP_269745866.1">
    <property type="nucleotide sequence ID" value="NZ_CP010802.1"/>
</dbReference>
<gene>
    <name evidence="1" type="ORF">DSOUD_0883</name>
</gene>
<sequence length="44" mass="4930">MFRAIIFLVIAAFFVSTFAGCIHPRGHAPWGQVKKDHGHKKGHD</sequence>
<keyword evidence="2" id="KW-1185">Reference proteome</keyword>
<name>A0A0M4DGC9_9BACT</name>
<dbReference type="EMBL" id="CP010802">
    <property type="protein sequence ID" value="ALC15670.1"/>
    <property type="molecule type" value="Genomic_DNA"/>
</dbReference>
<dbReference type="AlphaFoldDB" id="A0A0M4DGC9"/>
<dbReference type="PATRIC" id="fig|1603606.3.peg.970"/>
<evidence type="ECO:0000313" key="2">
    <source>
        <dbReference type="Proteomes" id="UP000057158"/>
    </source>
</evidence>
<dbReference type="KEGG" id="des:DSOUD_0883"/>
<organism evidence="1 2">
    <name type="scientific">Desulfuromonas soudanensis</name>
    <dbReference type="NCBI Taxonomy" id="1603606"/>
    <lineage>
        <taxon>Bacteria</taxon>
        <taxon>Pseudomonadati</taxon>
        <taxon>Thermodesulfobacteriota</taxon>
        <taxon>Desulfuromonadia</taxon>
        <taxon>Desulfuromonadales</taxon>
        <taxon>Desulfuromonadaceae</taxon>
        <taxon>Desulfuromonas</taxon>
    </lineage>
</organism>
<evidence type="ECO:0000313" key="1">
    <source>
        <dbReference type="EMBL" id="ALC15670.1"/>
    </source>
</evidence>
<dbReference type="Proteomes" id="UP000057158">
    <property type="component" value="Chromosome"/>
</dbReference>
<dbReference type="PROSITE" id="PS51257">
    <property type="entry name" value="PROKAR_LIPOPROTEIN"/>
    <property type="match status" value="1"/>
</dbReference>
<accession>A0A0M4DGC9</accession>
<proteinExistence type="predicted"/>
<evidence type="ECO:0008006" key="3">
    <source>
        <dbReference type="Google" id="ProtNLM"/>
    </source>
</evidence>
<protein>
    <recommendedName>
        <fullName evidence="3">Lipoprotein</fullName>
    </recommendedName>
</protein>